<protein>
    <submittedName>
        <fullName evidence="1">Uncharacterized protein</fullName>
    </submittedName>
</protein>
<accession>A0A834NZM9</accession>
<gene>
    <name evidence="1" type="ORF">H0235_008384</name>
</gene>
<keyword evidence="2" id="KW-1185">Reference proteome</keyword>
<evidence type="ECO:0000313" key="2">
    <source>
        <dbReference type="Proteomes" id="UP000600918"/>
    </source>
</evidence>
<sequence>MRERRGQRTIIRVRMIKTERKVKGYRFSASPSPRFSPTTLTLITTQLLPILEVMAVRPRSWNSLENPVESLRSAGVSYSPSSQAFSICFRSLAFLDTID</sequence>
<organism evidence="1 2">
    <name type="scientific">Vespula pensylvanica</name>
    <name type="common">Western yellow jacket</name>
    <name type="synonym">Wasp</name>
    <dbReference type="NCBI Taxonomy" id="30213"/>
    <lineage>
        <taxon>Eukaryota</taxon>
        <taxon>Metazoa</taxon>
        <taxon>Ecdysozoa</taxon>
        <taxon>Arthropoda</taxon>
        <taxon>Hexapoda</taxon>
        <taxon>Insecta</taxon>
        <taxon>Pterygota</taxon>
        <taxon>Neoptera</taxon>
        <taxon>Endopterygota</taxon>
        <taxon>Hymenoptera</taxon>
        <taxon>Apocrita</taxon>
        <taxon>Aculeata</taxon>
        <taxon>Vespoidea</taxon>
        <taxon>Vespidae</taxon>
        <taxon>Vespinae</taxon>
        <taxon>Vespula</taxon>
    </lineage>
</organism>
<dbReference type="EMBL" id="JACSDY010000007">
    <property type="protein sequence ID" value="KAF7423101.1"/>
    <property type="molecule type" value="Genomic_DNA"/>
</dbReference>
<reference evidence="1" key="1">
    <citation type="journal article" date="2020" name="G3 (Bethesda)">
        <title>High-Quality Assemblies for Three Invasive Social Wasps from the &lt;i&gt;Vespula&lt;/i&gt; Genus.</title>
        <authorList>
            <person name="Harrop T.W.R."/>
            <person name="Guhlin J."/>
            <person name="McLaughlin G.M."/>
            <person name="Permina E."/>
            <person name="Stockwell P."/>
            <person name="Gilligan J."/>
            <person name="Le Lec M.F."/>
            <person name="Gruber M.A.M."/>
            <person name="Quinn O."/>
            <person name="Lovegrove M."/>
            <person name="Duncan E.J."/>
            <person name="Remnant E.J."/>
            <person name="Van Eeckhoven J."/>
            <person name="Graham B."/>
            <person name="Knapp R.A."/>
            <person name="Langford K.W."/>
            <person name="Kronenberg Z."/>
            <person name="Press M.O."/>
            <person name="Eacker S.M."/>
            <person name="Wilson-Rankin E.E."/>
            <person name="Purcell J."/>
            <person name="Lester P.J."/>
            <person name="Dearden P.K."/>
        </authorList>
    </citation>
    <scope>NUCLEOTIDE SEQUENCE</scope>
    <source>
        <strain evidence="1">Volc-1</strain>
    </source>
</reference>
<dbReference type="AlphaFoldDB" id="A0A834NZM9"/>
<evidence type="ECO:0000313" key="1">
    <source>
        <dbReference type="EMBL" id="KAF7423101.1"/>
    </source>
</evidence>
<name>A0A834NZM9_VESPE</name>
<dbReference type="Proteomes" id="UP000600918">
    <property type="component" value="Unassembled WGS sequence"/>
</dbReference>
<comment type="caution">
    <text evidence="1">The sequence shown here is derived from an EMBL/GenBank/DDBJ whole genome shotgun (WGS) entry which is preliminary data.</text>
</comment>
<proteinExistence type="predicted"/>